<dbReference type="GO" id="GO:0016020">
    <property type="term" value="C:membrane"/>
    <property type="evidence" value="ECO:0007669"/>
    <property type="project" value="UniProtKB-SubCell"/>
</dbReference>
<evidence type="ECO:0000313" key="12">
    <source>
        <dbReference type="Proteomes" id="UP000274082"/>
    </source>
</evidence>
<evidence type="ECO:0000256" key="4">
    <source>
        <dbReference type="ARBA" id="ARBA00022989"/>
    </source>
</evidence>
<dbReference type="GO" id="GO:0019706">
    <property type="term" value="F:protein-cysteine S-palmitoyltransferase activity"/>
    <property type="evidence" value="ECO:0007669"/>
    <property type="project" value="UniProtKB-EC"/>
</dbReference>
<comment type="domain">
    <text evidence="8">The DHHC domain is required for palmitoyltransferase activity.</text>
</comment>
<feature type="transmembrane region" description="Helical" evidence="8">
    <location>
        <begin position="305"/>
        <end position="328"/>
    </location>
</feature>
<dbReference type="InterPro" id="IPR039859">
    <property type="entry name" value="PFA4/ZDH16/20/ERF2-like"/>
</dbReference>
<feature type="domain" description="Palmitoyltransferase DHHC" evidence="10">
    <location>
        <begin position="259"/>
        <end position="377"/>
    </location>
</feature>
<accession>A0A3Q8ICN3</accession>
<feature type="transmembrane region" description="Helical" evidence="8">
    <location>
        <begin position="38"/>
        <end position="63"/>
    </location>
</feature>
<dbReference type="OrthoDB" id="331948at2759"/>
<evidence type="ECO:0000256" key="3">
    <source>
        <dbReference type="ARBA" id="ARBA00022692"/>
    </source>
</evidence>
<evidence type="ECO:0000256" key="1">
    <source>
        <dbReference type="ARBA" id="ARBA00004141"/>
    </source>
</evidence>
<dbReference type="Proteomes" id="UP000274082">
    <property type="component" value="Chromosome 23"/>
</dbReference>
<sequence>MMCCGYSIPVFVAIMIMALALASDAYSIRLIALHRHDAWRIVVCLVVLVLTTVMGLLVLWSYYAVIFVSPGFVPHDPWAHPPSYAGPSLRPHGGVEQAFVPQLYQYPPQQQLHPPGPQQPHAGSPGSLATRSSSLSGVSRPQTTNNVLVPAPSDGTDGASSLRAGHPKSPPVIASVAEADNGACTPLRTAGNTGAPRGGDGRDAIVVHVDEASPTRFQHARPPDYFTAPLAGSPEQQQHPNPPMCLNPYKVTTLDRSGRLRFCHVCHLYKPDGAHHCSVCGRCVYNFDHHCPFVNNCVGRNNYKLFVVFLLYSSVGATLGGCLMLVTIFAVDKDAFMDKLMWIAVPALDLVFGASLLMFYSQHRLLLSNGQSTLESLIESQKDPCSGSCCTCKRPRLTPEQKEEAARQRKEKIERHQRTLMGKESPFWRRYAPLPVRTDDTADDTVPGTV</sequence>
<feature type="compositionally biased region" description="Polar residues" evidence="9">
    <location>
        <begin position="127"/>
        <end position="147"/>
    </location>
</feature>
<dbReference type="Pfam" id="PF01529">
    <property type="entry name" value="DHHC"/>
    <property type="match status" value="1"/>
</dbReference>
<dbReference type="VEuPathDB" id="TriTrypDB:LDHU3_23.2260"/>
<dbReference type="GO" id="GO:0006612">
    <property type="term" value="P:protein targeting to membrane"/>
    <property type="evidence" value="ECO:0007669"/>
    <property type="project" value="TreeGrafter"/>
</dbReference>
<dbReference type="EMBL" id="CP029522">
    <property type="protein sequence ID" value="AYU79053.1"/>
    <property type="molecule type" value="Genomic_DNA"/>
</dbReference>
<gene>
    <name evidence="11" type="ORF">LdCL_230024100</name>
</gene>
<evidence type="ECO:0000256" key="5">
    <source>
        <dbReference type="ARBA" id="ARBA00023136"/>
    </source>
</evidence>
<evidence type="ECO:0000256" key="7">
    <source>
        <dbReference type="ARBA" id="ARBA00038298"/>
    </source>
</evidence>
<dbReference type="GO" id="GO:0005794">
    <property type="term" value="C:Golgi apparatus"/>
    <property type="evidence" value="ECO:0007669"/>
    <property type="project" value="TreeGrafter"/>
</dbReference>
<name>A0A3Q8ICN3_LEIDO</name>
<comment type="subcellular location">
    <subcellularLocation>
        <location evidence="1">Membrane</location>
        <topology evidence="1">Multi-pass membrane protein</topology>
    </subcellularLocation>
</comment>
<dbReference type="InterPro" id="IPR001594">
    <property type="entry name" value="Palmitoyltrfase_DHHC"/>
</dbReference>
<keyword evidence="4 8" id="KW-1133">Transmembrane helix</keyword>
<dbReference type="VEuPathDB" id="TriTrypDB:LdBPK_231700.1"/>
<keyword evidence="3 8" id="KW-0812">Transmembrane</keyword>
<protein>
    <recommendedName>
        <fullName evidence="8">Palmitoyltransferase</fullName>
        <ecNumber evidence="8">2.3.1.225</ecNumber>
    </recommendedName>
</protein>
<reference evidence="11 12" key="1">
    <citation type="journal article" date="2018" name="Sci. Rep.">
        <title>A complete Leishmania donovani reference genome identifies novel genetic variations associated with virulence.</title>
        <authorList>
            <person name="Lypaczewski P."/>
            <person name="Hoshizaki J."/>
            <person name="Zhang W.-W."/>
            <person name="McCall L.-I."/>
            <person name="Torcivia-Rodriguez J."/>
            <person name="Simonyan V."/>
            <person name="Kaur A."/>
            <person name="Dewar K."/>
            <person name="Matlashewski G."/>
        </authorList>
    </citation>
    <scope>NUCLEOTIDE SEQUENCE [LARGE SCALE GENOMIC DNA]</scope>
    <source>
        <strain evidence="11 12">LdCL</strain>
    </source>
</reference>
<feature type="transmembrane region" description="Helical" evidence="8">
    <location>
        <begin position="340"/>
        <end position="360"/>
    </location>
</feature>
<keyword evidence="5 8" id="KW-0472">Membrane</keyword>
<dbReference type="PROSITE" id="PS50216">
    <property type="entry name" value="DHHC"/>
    <property type="match status" value="1"/>
</dbReference>
<evidence type="ECO:0000259" key="10">
    <source>
        <dbReference type="Pfam" id="PF01529"/>
    </source>
</evidence>
<evidence type="ECO:0000256" key="6">
    <source>
        <dbReference type="ARBA" id="ARBA00023315"/>
    </source>
</evidence>
<evidence type="ECO:0000256" key="2">
    <source>
        <dbReference type="ARBA" id="ARBA00022679"/>
    </source>
</evidence>
<comment type="catalytic activity">
    <reaction evidence="8">
        <text>L-cysteinyl-[protein] + hexadecanoyl-CoA = S-hexadecanoyl-L-cysteinyl-[protein] + CoA</text>
        <dbReference type="Rhea" id="RHEA:36683"/>
        <dbReference type="Rhea" id="RHEA-COMP:10131"/>
        <dbReference type="Rhea" id="RHEA-COMP:11032"/>
        <dbReference type="ChEBI" id="CHEBI:29950"/>
        <dbReference type="ChEBI" id="CHEBI:57287"/>
        <dbReference type="ChEBI" id="CHEBI:57379"/>
        <dbReference type="ChEBI" id="CHEBI:74151"/>
        <dbReference type="EC" id="2.3.1.225"/>
    </reaction>
</comment>
<evidence type="ECO:0000256" key="9">
    <source>
        <dbReference type="SAM" id="MobiDB-lite"/>
    </source>
</evidence>
<dbReference type="PANTHER" id="PTHR22883:SF23">
    <property type="entry name" value="PALMITOYLTRANSFERASE ZDHHC6"/>
    <property type="match status" value="1"/>
</dbReference>
<feature type="transmembrane region" description="Helical" evidence="8">
    <location>
        <begin position="6"/>
        <end position="26"/>
    </location>
</feature>
<keyword evidence="2 8" id="KW-0808">Transferase</keyword>
<keyword evidence="6 8" id="KW-0012">Acyltransferase</keyword>
<feature type="region of interest" description="Disordered" evidence="9">
    <location>
        <begin position="107"/>
        <end position="170"/>
    </location>
</feature>
<keyword evidence="12" id="KW-1185">Reference proteome</keyword>
<dbReference type="GO" id="GO:0005783">
    <property type="term" value="C:endoplasmic reticulum"/>
    <property type="evidence" value="ECO:0007669"/>
    <property type="project" value="TreeGrafter"/>
</dbReference>
<evidence type="ECO:0000313" key="11">
    <source>
        <dbReference type="EMBL" id="AYU79053.1"/>
    </source>
</evidence>
<dbReference type="PANTHER" id="PTHR22883">
    <property type="entry name" value="ZINC FINGER DHHC DOMAIN CONTAINING PROTEIN"/>
    <property type="match status" value="1"/>
</dbReference>
<organism evidence="11 12">
    <name type="scientific">Leishmania donovani</name>
    <dbReference type="NCBI Taxonomy" id="5661"/>
    <lineage>
        <taxon>Eukaryota</taxon>
        <taxon>Discoba</taxon>
        <taxon>Euglenozoa</taxon>
        <taxon>Kinetoplastea</taxon>
        <taxon>Metakinetoplastina</taxon>
        <taxon>Trypanosomatida</taxon>
        <taxon>Trypanosomatidae</taxon>
        <taxon>Leishmaniinae</taxon>
        <taxon>Leishmania</taxon>
    </lineage>
</organism>
<dbReference type="EC" id="2.3.1.225" evidence="8"/>
<evidence type="ECO:0000256" key="8">
    <source>
        <dbReference type="RuleBase" id="RU079119"/>
    </source>
</evidence>
<comment type="similarity">
    <text evidence="7">Belongs to the DHHC palmitoyltransferase family. PFA5 subfamily.</text>
</comment>
<proteinExistence type="inferred from homology"/>
<dbReference type="VEuPathDB" id="TriTrypDB:LdCL_230024100"/>
<dbReference type="AlphaFoldDB" id="A0A3Q8ICN3"/>